<dbReference type="AlphaFoldDB" id="A0A9D2CRC4"/>
<gene>
    <name evidence="2" type="ORF">H9729_04580</name>
</gene>
<evidence type="ECO:0000256" key="1">
    <source>
        <dbReference type="SAM" id="Phobius"/>
    </source>
</evidence>
<evidence type="ECO:0000313" key="3">
    <source>
        <dbReference type="Proteomes" id="UP000886750"/>
    </source>
</evidence>
<accession>A0A9D2CRC4</accession>
<name>A0A9D2CRC4_9FIRM</name>
<keyword evidence="1" id="KW-0812">Transmembrane</keyword>
<protein>
    <submittedName>
        <fullName evidence="2">YwaF family protein</fullName>
    </submittedName>
</protein>
<dbReference type="Proteomes" id="UP000886750">
    <property type="component" value="Unassembled WGS sequence"/>
</dbReference>
<feature type="transmembrane region" description="Helical" evidence="1">
    <location>
        <begin position="138"/>
        <end position="157"/>
    </location>
</feature>
<keyword evidence="1" id="KW-1133">Transmembrane helix</keyword>
<proteinExistence type="predicted"/>
<evidence type="ECO:0000313" key="2">
    <source>
        <dbReference type="EMBL" id="HIY96944.1"/>
    </source>
</evidence>
<feature type="transmembrane region" description="Helical" evidence="1">
    <location>
        <begin position="169"/>
        <end position="189"/>
    </location>
</feature>
<feature type="transmembrane region" description="Helical" evidence="1">
    <location>
        <begin position="109"/>
        <end position="126"/>
    </location>
</feature>
<dbReference type="Pfam" id="PF14808">
    <property type="entry name" value="TMEM164"/>
    <property type="match status" value="1"/>
</dbReference>
<feature type="transmembrane region" description="Helical" evidence="1">
    <location>
        <begin position="209"/>
        <end position="230"/>
    </location>
</feature>
<feature type="transmembrane region" description="Helical" evidence="1">
    <location>
        <begin position="80"/>
        <end position="97"/>
    </location>
</feature>
<organism evidence="2 3">
    <name type="scientific">Candidatus Borkfalkia excrementigallinarum</name>
    <dbReference type="NCBI Taxonomy" id="2838506"/>
    <lineage>
        <taxon>Bacteria</taxon>
        <taxon>Bacillati</taxon>
        <taxon>Bacillota</taxon>
        <taxon>Clostridia</taxon>
        <taxon>Christensenellales</taxon>
        <taxon>Christensenellaceae</taxon>
        <taxon>Candidatus Borkfalkia</taxon>
    </lineage>
</organism>
<feature type="transmembrane region" description="Helical" evidence="1">
    <location>
        <begin position="50"/>
        <end position="68"/>
    </location>
</feature>
<keyword evidence="1" id="KW-0472">Membrane</keyword>
<feature type="transmembrane region" description="Helical" evidence="1">
    <location>
        <begin position="16"/>
        <end position="38"/>
    </location>
</feature>
<dbReference type="EMBL" id="DXCQ01000035">
    <property type="protein sequence ID" value="HIY96944.1"/>
    <property type="molecule type" value="Genomic_DNA"/>
</dbReference>
<comment type="caution">
    <text evidence="2">The sequence shown here is derived from an EMBL/GenBank/DDBJ whole genome shotgun (WGS) entry which is preliminary data.</text>
</comment>
<reference evidence="2" key="2">
    <citation type="submission" date="2021-04" db="EMBL/GenBank/DDBJ databases">
        <authorList>
            <person name="Gilroy R."/>
        </authorList>
    </citation>
    <scope>NUCLEOTIDE SEQUENCE</scope>
    <source>
        <strain evidence="2">1345</strain>
    </source>
</reference>
<sequence length="295" mass="32137">MLNNLNITMAQWTNNFIVPMAISAVVIAAYAALCTIFLKNASENAKLIPVRVVFFMLIALEVAKIFYLIGRDGNFYPNRYPIVFCSMAMYAYPIFCFKKNRFSDVAKGFSVLPSILAFIMFAAIQYKYNMSIMQVHSYIYHGSMLAVAVYLITSGLYRFEFKKFYPQSLAVGGYIAGAAVISLLIGGNISVFGPGDPYLGFLYNVSGFAPGICIMLVAQFAAHALVYGLIELGMRRGKRRRAAGADIADPSGNAEPAEPAANPSDSVRGGWLKCCLIFCSCSLLPPPCPSSCVSA</sequence>
<reference evidence="2" key="1">
    <citation type="journal article" date="2021" name="PeerJ">
        <title>Extensive microbial diversity within the chicken gut microbiome revealed by metagenomics and culture.</title>
        <authorList>
            <person name="Gilroy R."/>
            <person name="Ravi A."/>
            <person name="Getino M."/>
            <person name="Pursley I."/>
            <person name="Horton D.L."/>
            <person name="Alikhan N.F."/>
            <person name="Baker D."/>
            <person name="Gharbi K."/>
            <person name="Hall N."/>
            <person name="Watson M."/>
            <person name="Adriaenssens E.M."/>
            <person name="Foster-Nyarko E."/>
            <person name="Jarju S."/>
            <person name="Secka A."/>
            <person name="Antonio M."/>
            <person name="Oren A."/>
            <person name="Chaudhuri R.R."/>
            <person name="La Ragione R."/>
            <person name="Hildebrand F."/>
            <person name="Pallen M.J."/>
        </authorList>
    </citation>
    <scope>NUCLEOTIDE SEQUENCE</scope>
    <source>
        <strain evidence="2">1345</strain>
    </source>
</reference>